<dbReference type="InterPro" id="IPR006597">
    <property type="entry name" value="Sel1-like"/>
</dbReference>
<gene>
    <name evidence="2" type="ORF">H8S67_18905</name>
</gene>
<sequence length="635" mass="73810">MKVIPLEHLEEEFANLLEEKQLELIRYPAKREKYAISFRTDVEDGIHSFFFYRYDPMSTFYESAYFYLYMYLIGVESTWKTYAVKAVMCLRKIPVDMRSTYLYYYHKTVADAYGVGKKAEIHRRQAIMWRGDISSVDWKDFIEEKKEDLSIYVAFCVRILSHIVKDTQLWGEDDFYVWSRDQYELMEWLLKEAAEYCEGNDDCPSEWCACLYYFQGVYYKKTRRYVLAGKAFRHCLDLLSETEEIENAQMKTFIKETEIFILLTDGKNRVNVDEWIKCDDMSFLVLLANLPSLDSQVENLVDECFDVMAIGDEEESEDEDEEESEDEDEEESEDEDEEENEDEDEEESEDEDIGENGLSFERIYELAEEGYPEARCCIGQCYKDGIVVRKNPRLAVEWFRLAADQGNSDAQYCLGDCFRLGQGVEQDYSESFKWYQLSTRQGNSVAQLYLGVLYTEGLGVEQNLELAVDWYRKSADQGNSDAQCCLGDCYRLGDGVDQDYSEAFKWYQLSAEQDNSDAQLRLGVLYAEGLGVEQNLVLAADWYRKSADQGNSDAQCCLGDCYRLGDGVEQDYSAAFKWYQLPAEQGNPEAQFNLGSMCEKGLGVERNLELAIDWYRKSAEQDFEEAVEALKKIDE</sequence>
<evidence type="ECO:0000313" key="2">
    <source>
        <dbReference type="EMBL" id="MBC5606718.1"/>
    </source>
</evidence>
<dbReference type="SMART" id="SM00671">
    <property type="entry name" value="SEL1"/>
    <property type="match status" value="7"/>
</dbReference>
<keyword evidence="3" id="KW-1185">Reference proteome</keyword>
<reference evidence="2 3" key="1">
    <citation type="submission" date="2020-08" db="EMBL/GenBank/DDBJ databases">
        <title>Genome public.</title>
        <authorList>
            <person name="Liu C."/>
            <person name="Sun Q."/>
        </authorList>
    </citation>
    <scope>NUCLEOTIDE SEQUENCE [LARGE SCALE GENOMIC DNA]</scope>
    <source>
        <strain evidence="2 3">M27</strain>
    </source>
</reference>
<dbReference type="PANTHER" id="PTHR43628">
    <property type="entry name" value="ACTIVATOR OF C KINASE PROTEIN 1-RELATED"/>
    <property type="match status" value="1"/>
</dbReference>
<accession>A0ABR7CG06</accession>
<proteinExistence type="predicted"/>
<dbReference type="Gene3D" id="1.25.40.10">
    <property type="entry name" value="Tetratricopeptide repeat domain"/>
    <property type="match status" value="2"/>
</dbReference>
<dbReference type="SUPFAM" id="SSF81901">
    <property type="entry name" value="HCP-like"/>
    <property type="match status" value="2"/>
</dbReference>
<organism evidence="2 3">
    <name type="scientific">Bacteroides difficilis</name>
    <dbReference type="NCBI Taxonomy" id="2763021"/>
    <lineage>
        <taxon>Bacteria</taxon>
        <taxon>Pseudomonadati</taxon>
        <taxon>Bacteroidota</taxon>
        <taxon>Bacteroidia</taxon>
        <taxon>Bacteroidales</taxon>
        <taxon>Bacteroidaceae</taxon>
        <taxon>Bacteroides</taxon>
    </lineage>
</organism>
<dbReference type="InterPro" id="IPR011990">
    <property type="entry name" value="TPR-like_helical_dom_sf"/>
</dbReference>
<evidence type="ECO:0000313" key="3">
    <source>
        <dbReference type="Proteomes" id="UP000600600"/>
    </source>
</evidence>
<comment type="caution">
    <text evidence="2">The sequence shown here is derived from an EMBL/GenBank/DDBJ whole genome shotgun (WGS) entry which is preliminary data.</text>
</comment>
<dbReference type="SUPFAM" id="SSF48371">
    <property type="entry name" value="ARM repeat"/>
    <property type="match status" value="1"/>
</dbReference>
<feature type="region of interest" description="Disordered" evidence="1">
    <location>
        <begin position="311"/>
        <end position="357"/>
    </location>
</feature>
<protein>
    <submittedName>
        <fullName evidence="2">Sel1 repeat family protein</fullName>
    </submittedName>
</protein>
<name>A0ABR7CG06_9BACE</name>
<feature type="compositionally biased region" description="Acidic residues" evidence="1">
    <location>
        <begin position="311"/>
        <end position="354"/>
    </location>
</feature>
<dbReference type="PANTHER" id="PTHR43628:SF1">
    <property type="entry name" value="CHITIN SYNTHASE REGULATORY FACTOR 2-RELATED"/>
    <property type="match status" value="1"/>
</dbReference>
<dbReference type="RefSeq" id="WP_186968271.1">
    <property type="nucleotide sequence ID" value="NZ_JACOOE010000011.1"/>
</dbReference>
<evidence type="ECO:0000256" key="1">
    <source>
        <dbReference type="SAM" id="MobiDB-lite"/>
    </source>
</evidence>
<dbReference type="InterPro" id="IPR016024">
    <property type="entry name" value="ARM-type_fold"/>
</dbReference>
<dbReference type="EMBL" id="JACOOE010000011">
    <property type="protein sequence ID" value="MBC5606718.1"/>
    <property type="molecule type" value="Genomic_DNA"/>
</dbReference>
<dbReference type="Pfam" id="PF08238">
    <property type="entry name" value="Sel1"/>
    <property type="match status" value="7"/>
</dbReference>
<dbReference type="Proteomes" id="UP000600600">
    <property type="component" value="Unassembled WGS sequence"/>
</dbReference>
<dbReference type="InterPro" id="IPR052945">
    <property type="entry name" value="Mitotic_Regulator"/>
</dbReference>